<evidence type="ECO:0000256" key="5">
    <source>
        <dbReference type="PIRNR" id="PIRNR038994"/>
    </source>
</evidence>
<dbReference type="GO" id="GO:0006046">
    <property type="term" value="P:N-acetylglucosamine catabolic process"/>
    <property type="evidence" value="ECO:0007669"/>
    <property type="project" value="TreeGrafter"/>
</dbReference>
<keyword evidence="4 5" id="KW-0119">Carbohydrate metabolism</keyword>
<evidence type="ECO:0000256" key="1">
    <source>
        <dbReference type="ARBA" id="ARBA00010716"/>
    </source>
</evidence>
<dbReference type="Gene3D" id="3.20.20.140">
    <property type="entry name" value="Metal-dependent hydrolases"/>
    <property type="match status" value="1"/>
</dbReference>
<dbReference type="InterPro" id="IPR003764">
    <property type="entry name" value="GlcNAc_6-P_deAcase"/>
</dbReference>
<dbReference type="EMBL" id="JASCXX010000044">
    <property type="protein sequence ID" value="MDI6451651.1"/>
    <property type="molecule type" value="Genomic_DNA"/>
</dbReference>
<dbReference type="GO" id="GO:0008448">
    <property type="term" value="F:N-acetylglucosamine-6-phosphate deacetylase activity"/>
    <property type="evidence" value="ECO:0007669"/>
    <property type="project" value="UniProtKB-EC"/>
</dbReference>
<protein>
    <submittedName>
        <fullName evidence="9">N-acetylglucosamine-6-phosphate deacetylase</fullName>
        <ecNumber evidence="9">3.5.1.25</ecNumber>
    </submittedName>
</protein>
<dbReference type="PIRSF" id="PIRSF038994">
    <property type="entry name" value="NagA"/>
    <property type="match status" value="1"/>
</dbReference>
<reference evidence="9" key="1">
    <citation type="submission" date="2023-05" db="EMBL/GenBank/DDBJ databases">
        <title>Anaerotaeda fermentans gen. nov., sp. nov., a novel anaerobic planctomycete of the new family within the order Sedimentisphaerales isolated from Taman Peninsula, Russia.</title>
        <authorList>
            <person name="Khomyakova M.A."/>
            <person name="Merkel A.Y."/>
            <person name="Slobodkin A.I."/>
        </authorList>
    </citation>
    <scope>NUCLEOTIDE SEQUENCE</scope>
    <source>
        <strain evidence="9">M17dextr</strain>
    </source>
</reference>
<dbReference type="Gene3D" id="2.30.40.10">
    <property type="entry name" value="Urease, subunit C, domain 1"/>
    <property type="match status" value="1"/>
</dbReference>
<keyword evidence="10" id="KW-1185">Reference proteome</keyword>
<keyword evidence="2 7" id="KW-0479">Metal-binding</keyword>
<dbReference type="GO" id="GO:0046872">
    <property type="term" value="F:metal ion binding"/>
    <property type="evidence" value="ECO:0007669"/>
    <property type="project" value="UniProtKB-KW"/>
</dbReference>
<dbReference type="SUPFAM" id="SSF51338">
    <property type="entry name" value="Composite domain of metallo-dependent hydrolases"/>
    <property type="match status" value="1"/>
</dbReference>
<proteinExistence type="inferred from homology"/>
<dbReference type="PANTHER" id="PTHR11113">
    <property type="entry name" value="N-ACETYLGLUCOSAMINE-6-PHOSPHATE DEACETYLASE"/>
    <property type="match status" value="1"/>
</dbReference>
<dbReference type="RefSeq" id="WP_349247060.1">
    <property type="nucleotide sequence ID" value="NZ_JASCXX010000044.1"/>
</dbReference>
<evidence type="ECO:0000256" key="2">
    <source>
        <dbReference type="ARBA" id="ARBA00022723"/>
    </source>
</evidence>
<comment type="similarity">
    <text evidence="1 5">Belongs to the metallo-dependent hydrolases superfamily. NagA family.</text>
</comment>
<organism evidence="9 10">
    <name type="scientific">Anaerobaca lacustris</name>
    <dbReference type="NCBI Taxonomy" id="3044600"/>
    <lineage>
        <taxon>Bacteria</taxon>
        <taxon>Pseudomonadati</taxon>
        <taxon>Planctomycetota</taxon>
        <taxon>Phycisphaerae</taxon>
        <taxon>Sedimentisphaerales</taxon>
        <taxon>Anaerobacaceae</taxon>
        <taxon>Anaerobaca</taxon>
    </lineage>
</organism>
<evidence type="ECO:0000259" key="8">
    <source>
        <dbReference type="Pfam" id="PF01979"/>
    </source>
</evidence>
<dbReference type="AlphaFoldDB" id="A0AAW6U7Y6"/>
<dbReference type="CDD" id="cd00854">
    <property type="entry name" value="NagA"/>
    <property type="match status" value="1"/>
</dbReference>
<feature type="binding site" evidence="7">
    <location>
        <position position="137"/>
    </location>
    <ligand>
        <name>Zn(2+)</name>
        <dbReference type="ChEBI" id="CHEBI:29105"/>
    </ligand>
</feature>
<dbReference type="EC" id="3.5.1.25" evidence="9"/>
<comment type="cofactor">
    <cofactor evidence="7">
        <name>a divalent metal cation</name>
        <dbReference type="ChEBI" id="CHEBI:60240"/>
    </cofactor>
    <text evidence="7">Binds 1 divalent metal cation per subunit.</text>
</comment>
<dbReference type="Proteomes" id="UP001431776">
    <property type="component" value="Unassembled WGS sequence"/>
</dbReference>
<evidence type="ECO:0000256" key="6">
    <source>
        <dbReference type="PIRSR" id="PIRSR038994-1"/>
    </source>
</evidence>
<evidence type="ECO:0000313" key="10">
    <source>
        <dbReference type="Proteomes" id="UP001431776"/>
    </source>
</evidence>
<feature type="binding site" evidence="7">
    <location>
        <position position="203"/>
    </location>
    <ligand>
        <name>Zn(2+)</name>
        <dbReference type="ChEBI" id="CHEBI:29105"/>
    </ligand>
</feature>
<dbReference type="Pfam" id="PF01979">
    <property type="entry name" value="Amidohydro_1"/>
    <property type="match status" value="1"/>
</dbReference>
<name>A0AAW6U7Y6_9BACT</name>
<dbReference type="InterPro" id="IPR006680">
    <property type="entry name" value="Amidohydro-rel"/>
</dbReference>
<evidence type="ECO:0000313" key="9">
    <source>
        <dbReference type="EMBL" id="MDI6451651.1"/>
    </source>
</evidence>
<dbReference type="InterPro" id="IPR011059">
    <property type="entry name" value="Metal-dep_hydrolase_composite"/>
</dbReference>
<evidence type="ECO:0000256" key="4">
    <source>
        <dbReference type="ARBA" id="ARBA00023277"/>
    </source>
</evidence>
<dbReference type="SUPFAM" id="SSF51556">
    <property type="entry name" value="Metallo-dependent hydrolases"/>
    <property type="match status" value="1"/>
</dbReference>
<feature type="active site" description="Proton donor/acceptor" evidence="6">
    <location>
        <position position="282"/>
    </location>
</feature>
<comment type="caution">
    <text evidence="9">The sequence shown here is derived from an EMBL/GenBank/DDBJ whole genome shotgun (WGS) entry which is preliminary data.</text>
</comment>
<keyword evidence="3 5" id="KW-0378">Hydrolase</keyword>
<dbReference type="NCBIfam" id="TIGR00221">
    <property type="entry name" value="nagA"/>
    <property type="match status" value="1"/>
</dbReference>
<evidence type="ECO:0000256" key="3">
    <source>
        <dbReference type="ARBA" id="ARBA00022801"/>
    </source>
</evidence>
<evidence type="ECO:0000256" key="7">
    <source>
        <dbReference type="PIRSR" id="PIRSR038994-3"/>
    </source>
</evidence>
<accession>A0AAW6U7Y6</accession>
<dbReference type="PANTHER" id="PTHR11113:SF14">
    <property type="entry name" value="N-ACETYLGLUCOSAMINE-6-PHOSPHATE DEACETYLASE"/>
    <property type="match status" value="1"/>
</dbReference>
<feature type="domain" description="Amidohydrolase-related" evidence="8">
    <location>
        <begin position="60"/>
        <end position="388"/>
    </location>
</feature>
<sequence>MGWGQDGMASLLISHCRLYDAAGVDADGWVLVDGGIISQIGAGGAAPDADRVLDAGGRLLAPGFIDVHIQGAGGADVLDATPAALATIAKTCARCGVTSYLATTVYKPDQDNRHLQVVSECIGRDLGGARLLGTHLEGPFISSQKRGMIQPDCLTAPSPSALDAILNKTGDGLAMMTIAPELPGGLDLASALVDRGVIASLGHTSATYEETLRGFDAGINHVTHLFNAMPSLHHRAPGPLGAIFERPDVTVQVIADGVHLHPSVVRLVFAAVGASRFVTITDGMQALGLPDGHYTYNDILYEARDGAARYKDGTLIGTALGLNRILARLVQFAGCSPATAIRTVTENPAAILGIGERAGSIKVGYDADLVLLEEDLAVHATLVGGRVVYQNNGD</sequence>
<feature type="binding site" evidence="7">
    <location>
        <position position="224"/>
    </location>
    <ligand>
        <name>Zn(2+)</name>
        <dbReference type="ChEBI" id="CHEBI:29105"/>
    </ligand>
</feature>
<gene>
    <name evidence="9" type="primary">nagA</name>
    <name evidence="9" type="ORF">QJ522_21495</name>
</gene>
<dbReference type="InterPro" id="IPR032466">
    <property type="entry name" value="Metal_Hydrolase"/>
</dbReference>